<gene>
    <name evidence="2" type="ORF">EVAR_85438_1</name>
</gene>
<reference evidence="2 3" key="1">
    <citation type="journal article" date="2019" name="Commun. Biol.">
        <title>The bagworm genome reveals a unique fibroin gene that provides high tensile strength.</title>
        <authorList>
            <person name="Kono N."/>
            <person name="Nakamura H."/>
            <person name="Ohtoshi R."/>
            <person name="Tomita M."/>
            <person name="Numata K."/>
            <person name="Arakawa K."/>
        </authorList>
    </citation>
    <scope>NUCLEOTIDE SEQUENCE [LARGE SCALE GENOMIC DNA]</scope>
</reference>
<name>A0A4C1WIF3_EUMVA</name>
<proteinExistence type="predicted"/>
<keyword evidence="3" id="KW-1185">Reference proteome</keyword>
<protein>
    <submittedName>
        <fullName evidence="2">Uncharacterized protein</fullName>
    </submittedName>
</protein>
<accession>A0A4C1WIF3</accession>
<feature type="region of interest" description="Disordered" evidence="1">
    <location>
        <begin position="1"/>
        <end position="21"/>
    </location>
</feature>
<dbReference type="EMBL" id="BGZK01000577">
    <property type="protein sequence ID" value="GBP51226.1"/>
    <property type="molecule type" value="Genomic_DNA"/>
</dbReference>
<sequence length="111" mass="12382">MSGHERPPRRGHYGGGSALAPPGTLCVVLDSDELSPKFCFSYDITVRAARYRQFQYGAVDCAPEWKRRTDNLDLIPRLVAAHPLAAARDPRARITSHCSLTARAWDDRESD</sequence>
<evidence type="ECO:0000313" key="2">
    <source>
        <dbReference type="EMBL" id="GBP51226.1"/>
    </source>
</evidence>
<dbReference type="AlphaFoldDB" id="A0A4C1WIF3"/>
<evidence type="ECO:0000313" key="3">
    <source>
        <dbReference type="Proteomes" id="UP000299102"/>
    </source>
</evidence>
<dbReference type="Proteomes" id="UP000299102">
    <property type="component" value="Unassembled WGS sequence"/>
</dbReference>
<organism evidence="2 3">
    <name type="scientific">Eumeta variegata</name>
    <name type="common">Bagworm moth</name>
    <name type="synonym">Eumeta japonica</name>
    <dbReference type="NCBI Taxonomy" id="151549"/>
    <lineage>
        <taxon>Eukaryota</taxon>
        <taxon>Metazoa</taxon>
        <taxon>Ecdysozoa</taxon>
        <taxon>Arthropoda</taxon>
        <taxon>Hexapoda</taxon>
        <taxon>Insecta</taxon>
        <taxon>Pterygota</taxon>
        <taxon>Neoptera</taxon>
        <taxon>Endopterygota</taxon>
        <taxon>Lepidoptera</taxon>
        <taxon>Glossata</taxon>
        <taxon>Ditrysia</taxon>
        <taxon>Tineoidea</taxon>
        <taxon>Psychidae</taxon>
        <taxon>Oiketicinae</taxon>
        <taxon>Eumeta</taxon>
    </lineage>
</organism>
<comment type="caution">
    <text evidence="2">The sequence shown here is derived from an EMBL/GenBank/DDBJ whole genome shotgun (WGS) entry which is preliminary data.</text>
</comment>
<evidence type="ECO:0000256" key="1">
    <source>
        <dbReference type="SAM" id="MobiDB-lite"/>
    </source>
</evidence>